<name>A0A174XIG2_9BACE</name>
<gene>
    <name evidence="2" type="ORF">ERS852558_04440</name>
</gene>
<reference evidence="2 3" key="1">
    <citation type="submission" date="2015-09" db="EMBL/GenBank/DDBJ databases">
        <authorList>
            <consortium name="Pathogen Informatics"/>
        </authorList>
    </citation>
    <scope>NUCLEOTIDE SEQUENCE [LARGE SCALE GENOMIC DNA]</scope>
    <source>
        <strain evidence="2 3">2789STDY5834946</strain>
    </source>
</reference>
<dbReference type="Proteomes" id="UP000095725">
    <property type="component" value="Unassembled WGS sequence"/>
</dbReference>
<protein>
    <submittedName>
        <fullName evidence="2">Putative mobilization protein</fullName>
    </submittedName>
</protein>
<dbReference type="EMBL" id="CZBL01000029">
    <property type="protein sequence ID" value="CUQ54789.1"/>
    <property type="molecule type" value="Genomic_DNA"/>
</dbReference>
<feature type="domain" description="MobA/VirD2-like nuclease" evidence="1">
    <location>
        <begin position="36"/>
        <end position="162"/>
    </location>
</feature>
<sequence length="539" mass="62415">MKYSFIEYLFVYLRCEVINMVVVVLKAATSFAGIDYNERKNEEGKSELLVAENFAMNPDNLKKSDYIAYMESVCRTNPAVKAKQFHAVISCKGREYSAEDLKNVALQYINKMGYGNNPYMIYFHSDTENNHVHIVSTRVQKNGQKVKDNMEAVRSQKVINQIMNVDLALKAKDDISKYMEFSFSTVQQYKLLLEQSGWKLREKDGLLILYKGGEKHASIQLEQIKDKAKQYTPDEERRKQITALLFKYKQGLSYTELQTLMKDKFGINLVFHTGKGHTKPYGYTLIDYRNKRVLKGGEVMDLKELLVEPNKQAKVEHCNSIINLLLKDGTKYTMDSFKKLMLDYGYRFSMNGTIFINGDDKALLVLDKKLLKELRYNSRVYEANKFNVATLKEAELLSRIYHVKKDDILIQEHMDKKNTVYTDMINSYLAHSSDLHSTLREKGILFVEDDNLVYLIDKKNKVIVSTDDLGINIIKDGYSKDRITLVTLDKMERINVEQDSELARGFNLIDAICDILSQHINVQQDKSPNRKKKRGQQQN</sequence>
<accession>A0A174XIG2</accession>
<evidence type="ECO:0000259" key="1">
    <source>
        <dbReference type="Pfam" id="PF03432"/>
    </source>
</evidence>
<dbReference type="AlphaFoldDB" id="A0A174XIG2"/>
<organism evidence="2 3">
    <name type="scientific">Bacteroides caccae</name>
    <dbReference type="NCBI Taxonomy" id="47678"/>
    <lineage>
        <taxon>Bacteria</taxon>
        <taxon>Pseudomonadati</taxon>
        <taxon>Bacteroidota</taxon>
        <taxon>Bacteroidia</taxon>
        <taxon>Bacteroidales</taxon>
        <taxon>Bacteroidaceae</taxon>
        <taxon>Bacteroides</taxon>
    </lineage>
</organism>
<evidence type="ECO:0000313" key="3">
    <source>
        <dbReference type="Proteomes" id="UP000095725"/>
    </source>
</evidence>
<evidence type="ECO:0000313" key="2">
    <source>
        <dbReference type="EMBL" id="CUQ54789.1"/>
    </source>
</evidence>
<dbReference type="InterPro" id="IPR005094">
    <property type="entry name" value="Endonuclease_MobA/VirD2"/>
</dbReference>
<dbReference type="Pfam" id="PF03432">
    <property type="entry name" value="Relaxase"/>
    <property type="match status" value="1"/>
</dbReference>
<proteinExistence type="predicted"/>